<dbReference type="AlphaFoldDB" id="A0A6G9Z6V8"/>
<dbReference type="EMBL" id="CP046173">
    <property type="protein sequence ID" value="QIS21258.1"/>
    <property type="molecule type" value="Genomic_DNA"/>
</dbReference>
<protein>
    <submittedName>
        <fullName evidence="1">Uncharacterized protein</fullName>
    </submittedName>
</protein>
<evidence type="ECO:0000313" key="1">
    <source>
        <dbReference type="EMBL" id="QIS21258.1"/>
    </source>
</evidence>
<dbReference type="Proteomes" id="UP000500953">
    <property type="component" value="Chromosome"/>
</dbReference>
<accession>A0A6G9Z6V8</accession>
<gene>
    <name evidence="1" type="ORF">F6W96_25955</name>
</gene>
<evidence type="ECO:0000313" key="2">
    <source>
        <dbReference type="Proteomes" id="UP000500953"/>
    </source>
</evidence>
<reference evidence="1 2" key="1">
    <citation type="journal article" date="2019" name="ACS Chem. Biol.">
        <title>Identification and Mobilization of a Cryptic Antibiotic Biosynthesis Gene Locus from a Human-Pathogenic Nocardia Isolate.</title>
        <authorList>
            <person name="Herisse M."/>
            <person name="Ishida K."/>
            <person name="Porter J.L."/>
            <person name="Howden B."/>
            <person name="Hertweck C."/>
            <person name="Stinear T.P."/>
            <person name="Pidot S.J."/>
        </authorList>
    </citation>
    <scope>NUCLEOTIDE SEQUENCE [LARGE SCALE GENOMIC DNA]</scope>
    <source>
        <strain evidence="1 2">AUSMDU00012715</strain>
    </source>
</reference>
<proteinExistence type="predicted"/>
<dbReference type="RefSeq" id="WP_167488556.1">
    <property type="nucleotide sequence ID" value="NZ_CP046173.1"/>
</dbReference>
<organism evidence="1 2">
    <name type="scientific">Nocardia terpenica</name>
    <dbReference type="NCBI Taxonomy" id="455432"/>
    <lineage>
        <taxon>Bacteria</taxon>
        <taxon>Bacillati</taxon>
        <taxon>Actinomycetota</taxon>
        <taxon>Actinomycetes</taxon>
        <taxon>Mycobacteriales</taxon>
        <taxon>Nocardiaceae</taxon>
        <taxon>Nocardia</taxon>
    </lineage>
</organism>
<sequence>MTGVVFALPYTPADADKVIAAAKDFTKSLTADLKMVSLGGLSEAGIINSQSRDVQKIKEFGGSVIAVPQSDYTETIKIELVEASNLDALRLIFGKDNIVEIKGTGANANVTVAVEVRHSDKPLNEWILATETVQGNKLRRQVVPKGQPTTVGDVSQVSNDIVKYDVTIEAFPYKGLNVVEYLSLGIPATSGDTDKSAGGDTDRPAREK</sequence>
<name>A0A6G9Z6V8_9NOCA</name>